<dbReference type="PIRSF" id="PIRSF000505">
    <property type="entry name" value="EPSPS"/>
    <property type="match status" value="1"/>
</dbReference>
<dbReference type="Pfam" id="PF00275">
    <property type="entry name" value="EPSP_synthase"/>
    <property type="match status" value="1"/>
</dbReference>
<dbReference type="Gene3D" id="3.65.10.10">
    <property type="entry name" value="Enolpyruvate transferase domain"/>
    <property type="match status" value="2"/>
</dbReference>
<dbReference type="EMBL" id="CAFBNS010000080">
    <property type="protein sequence ID" value="CAB4961164.1"/>
    <property type="molecule type" value="Genomic_DNA"/>
</dbReference>
<proteinExistence type="inferred from homology"/>
<feature type="domain" description="Enolpyruvate transferase" evidence="10">
    <location>
        <begin position="31"/>
        <end position="441"/>
    </location>
</feature>
<dbReference type="GO" id="GO:0003866">
    <property type="term" value="F:3-phosphoshikimate 1-carboxyvinyltransferase activity"/>
    <property type="evidence" value="ECO:0007669"/>
    <property type="project" value="UniProtKB-EC"/>
</dbReference>
<evidence type="ECO:0000256" key="5">
    <source>
        <dbReference type="ARBA" id="ARBA00022605"/>
    </source>
</evidence>
<evidence type="ECO:0000256" key="3">
    <source>
        <dbReference type="ARBA" id="ARBA00012450"/>
    </source>
</evidence>
<comment type="catalytic activity">
    <reaction evidence="8">
        <text>3-phosphoshikimate + phosphoenolpyruvate = 5-O-(1-carboxyvinyl)-3-phosphoshikimate + phosphate</text>
        <dbReference type="Rhea" id="RHEA:21256"/>
        <dbReference type="ChEBI" id="CHEBI:43474"/>
        <dbReference type="ChEBI" id="CHEBI:57701"/>
        <dbReference type="ChEBI" id="CHEBI:58702"/>
        <dbReference type="ChEBI" id="CHEBI:145989"/>
        <dbReference type="EC" id="2.5.1.19"/>
    </reaction>
    <physiologicalReaction direction="left-to-right" evidence="8">
        <dbReference type="Rhea" id="RHEA:21257"/>
    </physiologicalReaction>
</comment>
<dbReference type="EC" id="2.5.1.19" evidence="3"/>
<dbReference type="FunFam" id="3.65.10.10:FF:000011">
    <property type="entry name" value="3-phosphoshikimate 1-carboxyvinyltransferase"/>
    <property type="match status" value="1"/>
</dbReference>
<gene>
    <name evidence="11" type="ORF">UFOPK1380_00153</name>
    <name evidence="12" type="ORF">UFOPK1778_00313</name>
    <name evidence="13" type="ORF">UFOPK1863_00614</name>
    <name evidence="14" type="ORF">UFOPK2689_00212</name>
    <name evidence="15" type="ORF">UFOPK3555_00317</name>
    <name evidence="16" type="ORF">UFOPK3874_00540</name>
    <name evidence="17" type="ORF">UFOPK4095_00168</name>
</gene>
<reference evidence="17" key="1">
    <citation type="submission" date="2020-05" db="EMBL/GenBank/DDBJ databases">
        <authorList>
            <person name="Chiriac C."/>
            <person name="Salcher M."/>
            <person name="Ghai R."/>
            <person name="Kavagutti S V."/>
        </authorList>
    </citation>
    <scope>NUCLEOTIDE SEQUENCE</scope>
</reference>
<evidence type="ECO:0000313" key="17">
    <source>
        <dbReference type="EMBL" id="CAB5005555.1"/>
    </source>
</evidence>
<dbReference type="InterPro" id="IPR036968">
    <property type="entry name" value="Enolpyruvate_Tfrase_sf"/>
</dbReference>
<evidence type="ECO:0000313" key="12">
    <source>
        <dbReference type="EMBL" id="CAB4585635.1"/>
    </source>
</evidence>
<name>A0A6J7PM73_9ZZZZ</name>
<dbReference type="EMBL" id="CAEZUY010000046">
    <property type="protein sequence ID" value="CAB4614432.1"/>
    <property type="molecule type" value="Genomic_DNA"/>
</dbReference>
<dbReference type="InterPro" id="IPR023193">
    <property type="entry name" value="EPSP_synthase_CS"/>
</dbReference>
<evidence type="ECO:0000256" key="2">
    <source>
        <dbReference type="ARBA" id="ARBA00009948"/>
    </source>
</evidence>
<feature type="region of interest" description="Disordered" evidence="9">
    <location>
        <begin position="1"/>
        <end position="20"/>
    </location>
</feature>
<dbReference type="PROSITE" id="PS00104">
    <property type="entry name" value="EPSP_SYNTHASE_1"/>
    <property type="match status" value="1"/>
</dbReference>
<evidence type="ECO:0000256" key="7">
    <source>
        <dbReference type="ARBA" id="ARBA00023141"/>
    </source>
</evidence>
<dbReference type="GO" id="GO:0008652">
    <property type="term" value="P:amino acid biosynthetic process"/>
    <property type="evidence" value="ECO:0007669"/>
    <property type="project" value="UniProtKB-KW"/>
</dbReference>
<evidence type="ECO:0000259" key="10">
    <source>
        <dbReference type="Pfam" id="PF00275"/>
    </source>
</evidence>
<dbReference type="PROSITE" id="PS00885">
    <property type="entry name" value="EPSP_SYNTHASE_2"/>
    <property type="match status" value="1"/>
</dbReference>
<evidence type="ECO:0000313" key="15">
    <source>
        <dbReference type="EMBL" id="CAB4890686.1"/>
    </source>
</evidence>
<dbReference type="GO" id="GO:0009423">
    <property type="term" value="P:chorismate biosynthetic process"/>
    <property type="evidence" value="ECO:0007669"/>
    <property type="project" value="UniProtKB-UniPathway"/>
</dbReference>
<evidence type="ECO:0000256" key="6">
    <source>
        <dbReference type="ARBA" id="ARBA00022679"/>
    </source>
</evidence>
<accession>A0A6J7PM73</accession>
<keyword evidence="7" id="KW-0057">Aromatic amino acid biosynthesis</keyword>
<evidence type="ECO:0000313" key="16">
    <source>
        <dbReference type="EMBL" id="CAB4961164.1"/>
    </source>
</evidence>
<organism evidence="17">
    <name type="scientific">freshwater metagenome</name>
    <dbReference type="NCBI Taxonomy" id="449393"/>
    <lineage>
        <taxon>unclassified sequences</taxon>
        <taxon>metagenomes</taxon>
        <taxon>ecological metagenomes</taxon>
    </lineage>
</organism>
<sequence length="448" mass="46866">MSSSESLKKSDDNAAGTGDEASHELWLAPYRGQQPIDKTITIPGSKSVTNRALILAALADSPSLLRKPLHSRDSSLMIAGLKALGCGIEIGDNGDITVNPAPLMGPTSVDVGNAGTVMRFLPPLAAMAQGLVHFDGDPRSHERPLGPVIAALEDLGVTIEHGNRYSLPMTINAHGALRGGDIDVDASASSQFVSALLLVGPAMKEGITLHDIGATLPSMPHIDMTVQMLRDFGATVDISYSPEGKHIWKVHPGTLHGKDLIIEPDLSNAAPFMAAAMICGGSVTISDWPAQTTQPGDQLRRIFASMGASVEMTSMGLRITGGESIHGIDVDLHDVGELTPSIAAVAALADSPSSLRGISHLRLHETDRLAALAAELNALGGDVDEEESALHISPAPLHSGIFHTYDDHRLATAGAMLGLAVQGIKVENIATTQKTLPDFPGAWTALLS</sequence>
<dbReference type="FunFam" id="3.65.10.10:FF:000010">
    <property type="entry name" value="3-phosphoshikimate 1-carboxyvinyltransferase"/>
    <property type="match status" value="1"/>
</dbReference>
<evidence type="ECO:0000256" key="8">
    <source>
        <dbReference type="ARBA" id="ARBA00044633"/>
    </source>
</evidence>
<evidence type="ECO:0000313" key="14">
    <source>
        <dbReference type="EMBL" id="CAB4715890.1"/>
    </source>
</evidence>
<dbReference type="SUPFAM" id="SSF55205">
    <property type="entry name" value="EPT/RTPC-like"/>
    <property type="match status" value="1"/>
</dbReference>
<dbReference type="InterPro" id="IPR006264">
    <property type="entry name" value="EPSP_synthase"/>
</dbReference>
<keyword evidence="4" id="KW-0963">Cytoplasm</keyword>
<dbReference type="AlphaFoldDB" id="A0A6J7PM73"/>
<comment type="similarity">
    <text evidence="2">Belongs to the EPSP synthase family.</text>
</comment>
<evidence type="ECO:0000256" key="4">
    <source>
        <dbReference type="ARBA" id="ARBA00022490"/>
    </source>
</evidence>
<dbReference type="InterPro" id="IPR013792">
    <property type="entry name" value="RNA3'P_cycl/enolpyr_Trfase_a/b"/>
</dbReference>
<dbReference type="EMBL" id="CAEZUD010000009">
    <property type="protein sequence ID" value="CAB4585635.1"/>
    <property type="molecule type" value="Genomic_DNA"/>
</dbReference>
<comment type="pathway">
    <text evidence="1">Metabolic intermediate biosynthesis; chorismate biosynthesis; chorismate from D-erythrose 4-phosphate and phosphoenolpyruvate: step 6/7.</text>
</comment>
<dbReference type="PANTHER" id="PTHR21090:SF5">
    <property type="entry name" value="PENTAFUNCTIONAL AROM POLYPEPTIDE"/>
    <property type="match status" value="1"/>
</dbReference>
<protein>
    <recommendedName>
        <fullName evidence="3">3-phosphoshikimate 1-carboxyvinyltransferase</fullName>
        <ecNumber evidence="3">2.5.1.19</ecNumber>
    </recommendedName>
</protein>
<dbReference type="InterPro" id="IPR001986">
    <property type="entry name" value="Enolpyruvate_Tfrase_dom"/>
</dbReference>
<keyword evidence="5" id="KW-0028">Amino-acid biosynthesis</keyword>
<dbReference type="CDD" id="cd01556">
    <property type="entry name" value="EPSP_synthase"/>
    <property type="match status" value="1"/>
</dbReference>
<keyword evidence="6" id="KW-0808">Transferase</keyword>
<evidence type="ECO:0000256" key="1">
    <source>
        <dbReference type="ARBA" id="ARBA00004811"/>
    </source>
</evidence>
<dbReference type="EMBL" id="CAEZYL010000005">
    <property type="protein sequence ID" value="CAB4715890.1"/>
    <property type="molecule type" value="Genomic_DNA"/>
</dbReference>
<feature type="compositionally biased region" description="Basic and acidic residues" evidence="9">
    <location>
        <begin position="1"/>
        <end position="12"/>
    </location>
</feature>
<dbReference type="GO" id="GO:0009073">
    <property type="term" value="P:aromatic amino acid family biosynthetic process"/>
    <property type="evidence" value="ECO:0007669"/>
    <property type="project" value="UniProtKB-KW"/>
</dbReference>
<dbReference type="PANTHER" id="PTHR21090">
    <property type="entry name" value="AROM/DEHYDROQUINATE SYNTHASE"/>
    <property type="match status" value="1"/>
</dbReference>
<dbReference type="EMBL" id="CAFBPI010000006">
    <property type="protein sequence ID" value="CAB5005555.1"/>
    <property type="molecule type" value="Genomic_DNA"/>
</dbReference>
<dbReference type="HAMAP" id="MF_00210">
    <property type="entry name" value="EPSP_synth"/>
    <property type="match status" value="1"/>
</dbReference>
<dbReference type="EMBL" id="CAFBME010000018">
    <property type="protein sequence ID" value="CAB4890686.1"/>
    <property type="molecule type" value="Genomic_DNA"/>
</dbReference>
<dbReference type="NCBIfam" id="TIGR01356">
    <property type="entry name" value="aroA"/>
    <property type="match status" value="1"/>
</dbReference>
<evidence type="ECO:0000256" key="9">
    <source>
        <dbReference type="SAM" id="MobiDB-lite"/>
    </source>
</evidence>
<evidence type="ECO:0000313" key="13">
    <source>
        <dbReference type="EMBL" id="CAB4614432.1"/>
    </source>
</evidence>
<dbReference type="EMBL" id="CAEZSC010000004">
    <property type="protein sequence ID" value="CAB4530050.1"/>
    <property type="molecule type" value="Genomic_DNA"/>
</dbReference>
<dbReference type="UniPathway" id="UPA00053">
    <property type="reaction ID" value="UER00089"/>
</dbReference>
<evidence type="ECO:0000313" key="11">
    <source>
        <dbReference type="EMBL" id="CAB4530050.1"/>
    </source>
</evidence>